<dbReference type="InterPro" id="IPR001314">
    <property type="entry name" value="Peptidase_S1A"/>
</dbReference>
<dbReference type="Gene3D" id="2.40.10.10">
    <property type="entry name" value="Trypsin-like serine proteases"/>
    <property type="match status" value="1"/>
</dbReference>
<feature type="signal peptide" evidence="1">
    <location>
        <begin position="1"/>
        <end position="34"/>
    </location>
</feature>
<dbReference type="SUPFAM" id="SSF50494">
    <property type="entry name" value="Trypsin-like serine proteases"/>
    <property type="match status" value="1"/>
</dbReference>
<name>A0ABW7Z9A7_9ACTN</name>
<comment type="caution">
    <text evidence="3">The sequence shown here is derived from an EMBL/GenBank/DDBJ whole genome shotgun (WGS) entry which is preliminary data.</text>
</comment>
<dbReference type="PANTHER" id="PTHR24260:SF136">
    <property type="entry name" value="GH08193P-RELATED"/>
    <property type="match status" value="1"/>
</dbReference>
<dbReference type="EMBL" id="JBITGY010000016">
    <property type="protein sequence ID" value="MFI6504758.1"/>
    <property type="molecule type" value="Genomic_DNA"/>
</dbReference>
<protein>
    <submittedName>
        <fullName evidence="3">S1 family peptidase</fullName>
    </submittedName>
</protein>
<dbReference type="InterPro" id="IPR001254">
    <property type="entry name" value="Trypsin_dom"/>
</dbReference>
<organism evidence="3 4">
    <name type="scientific">Nonomuraea typhae</name>
    <dbReference type="NCBI Taxonomy" id="2603600"/>
    <lineage>
        <taxon>Bacteria</taxon>
        <taxon>Bacillati</taxon>
        <taxon>Actinomycetota</taxon>
        <taxon>Actinomycetes</taxon>
        <taxon>Streptosporangiales</taxon>
        <taxon>Streptosporangiaceae</taxon>
        <taxon>Nonomuraea</taxon>
    </lineage>
</organism>
<evidence type="ECO:0000256" key="1">
    <source>
        <dbReference type="SAM" id="SignalP"/>
    </source>
</evidence>
<dbReference type="PROSITE" id="PS00134">
    <property type="entry name" value="TRYPSIN_HIS"/>
    <property type="match status" value="1"/>
</dbReference>
<dbReference type="Pfam" id="PF00089">
    <property type="entry name" value="Trypsin"/>
    <property type="match status" value="1"/>
</dbReference>
<proteinExistence type="predicted"/>
<evidence type="ECO:0000313" key="3">
    <source>
        <dbReference type="EMBL" id="MFI6504758.1"/>
    </source>
</evidence>
<keyword evidence="1" id="KW-0732">Signal</keyword>
<dbReference type="PANTHER" id="PTHR24260">
    <property type="match status" value="1"/>
</dbReference>
<dbReference type="InterPro" id="IPR043504">
    <property type="entry name" value="Peptidase_S1_PA_chymotrypsin"/>
</dbReference>
<dbReference type="InterPro" id="IPR018114">
    <property type="entry name" value="TRYPSIN_HIS"/>
</dbReference>
<dbReference type="Proteomes" id="UP001612741">
    <property type="component" value="Unassembled WGS sequence"/>
</dbReference>
<dbReference type="InterPro" id="IPR051333">
    <property type="entry name" value="CLIP_Serine_Protease"/>
</dbReference>
<accession>A0ABW7Z9A7</accession>
<sequence length="276" mass="28617">MFSKKSLRRAASRSAVVALAGVVCLAATAGGAGAIVNGDKPAESYGFMASIPVTAPAKGLKDGNCGAALIHPQWVVTAAHCVDMEIGSIVQGTVRIGSDRRTSGGTVRRIAQAFTHPGYAQATVKAPYNTADLALIRLDKPVSVKPIPIAPQAGEPGTPTRIMGFGITRFSKNPGEWKMSATLRQLETRRGAASECGPGYASAARLCTISRKPKAMACNGDSGGPQIRRGRGGRWELIGVTSGPGAPSPSCAEGPGLYTSVIAYRDWIDQTIRANG</sequence>
<dbReference type="PRINTS" id="PR00722">
    <property type="entry name" value="CHYMOTRYPSIN"/>
</dbReference>
<dbReference type="PROSITE" id="PS50240">
    <property type="entry name" value="TRYPSIN_DOM"/>
    <property type="match status" value="1"/>
</dbReference>
<dbReference type="RefSeq" id="WP_397090640.1">
    <property type="nucleotide sequence ID" value="NZ_JBITGY010000016.1"/>
</dbReference>
<evidence type="ECO:0000259" key="2">
    <source>
        <dbReference type="PROSITE" id="PS50240"/>
    </source>
</evidence>
<feature type="domain" description="Peptidase S1" evidence="2">
    <location>
        <begin position="35"/>
        <end position="273"/>
    </location>
</feature>
<dbReference type="SMART" id="SM00020">
    <property type="entry name" value="Tryp_SPc"/>
    <property type="match status" value="1"/>
</dbReference>
<dbReference type="CDD" id="cd00190">
    <property type="entry name" value="Tryp_SPc"/>
    <property type="match status" value="1"/>
</dbReference>
<keyword evidence="4" id="KW-1185">Reference proteome</keyword>
<reference evidence="3 4" key="1">
    <citation type="submission" date="2024-10" db="EMBL/GenBank/DDBJ databases">
        <title>The Natural Products Discovery Center: Release of the First 8490 Sequenced Strains for Exploring Actinobacteria Biosynthetic Diversity.</title>
        <authorList>
            <person name="Kalkreuter E."/>
            <person name="Kautsar S.A."/>
            <person name="Yang D."/>
            <person name="Bader C.D."/>
            <person name="Teijaro C.N."/>
            <person name="Fluegel L."/>
            <person name="Davis C.M."/>
            <person name="Simpson J.R."/>
            <person name="Lauterbach L."/>
            <person name="Steele A.D."/>
            <person name="Gui C."/>
            <person name="Meng S."/>
            <person name="Li G."/>
            <person name="Viehrig K."/>
            <person name="Ye F."/>
            <person name="Su P."/>
            <person name="Kiefer A.F."/>
            <person name="Nichols A."/>
            <person name="Cepeda A.J."/>
            <person name="Yan W."/>
            <person name="Fan B."/>
            <person name="Jiang Y."/>
            <person name="Adhikari A."/>
            <person name="Zheng C.-J."/>
            <person name="Schuster L."/>
            <person name="Cowan T.M."/>
            <person name="Smanski M.J."/>
            <person name="Chevrette M.G."/>
            <person name="De Carvalho L.P.S."/>
            <person name="Shen B."/>
        </authorList>
    </citation>
    <scope>NUCLEOTIDE SEQUENCE [LARGE SCALE GENOMIC DNA]</scope>
    <source>
        <strain evidence="3 4">NPDC050545</strain>
    </source>
</reference>
<gene>
    <name evidence="3" type="ORF">ACIBG2_45745</name>
</gene>
<dbReference type="InterPro" id="IPR009003">
    <property type="entry name" value="Peptidase_S1_PA"/>
</dbReference>
<evidence type="ECO:0000313" key="4">
    <source>
        <dbReference type="Proteomes" id="UP001612741"/>
    </source>
</evidence>
<feature type="chain" id="PRO_5047542961" evidence="1">
    <location>
        <begin position="35"/>
        <end position="276"/>
    </location>
</feature>